<feature type="region of interest" description="Disordered" evidence="1">
    <location>
        <begin position="236"/>
        <end position="281"/>
    </location>
</feature>
<organism evidence="3 6">
    <name type="scientific">Polarella glacialis</name>
    <name type="common">Dinoflagellate</name>
    <dbReference type="NCBI Taxonomy" id="89957"/>
    <lineage>
        <taxon>Eukaryota</taxon>
        <taxon>Sar</taxon>
        <taxon>Alveolata</taxon>
        <taxon>Dinophyceae</taxon>
        <taxon>Suessiales</taxon>
        <taxon>Suessiaceae</taxon>
        <taxon>Polarella</taxon>
    </lineage>
</organism>
<reference evidence="3" key="1">
    <citation type="submission" date="2021-02" db="EMBL/GenBank/DDBJ databases">
        <authorList>
            <person name="Dougan E. K."/>
            <person name="Rhodes N."/>
            <person name="Thang M."/>
            <person name="Chan C."/>
        </authorList>
    </citation>
    <scope>NUCLEOTIDE SEQUENCE</scope>
</reference>
<evidence type="ECO:0000313" key="6">
    <source>
        <dbReference type="Proteomes" id="UP000654075"/>
    </source>
</evidence>
<dbReference type="EMBL" id="CAJNNW010030784">
    <property type="protein sequence ID" value="CAE8704470.1"/>
    <property type="molecule type" value="Genomic_DNA"/>
</dbReference>
<keyword evidence="2" id="KW-0472">Membrane</keyword>
<dbReference type="OMA" id="NCVYATI"/>
<dbReference type="Proteomes" id="UP000654075">
    <property type="component" value="Unassembled WGS sequence"/>
</dbReference>
<evidence type="ECO:0000313" key="4">
    <source>
        <dbReference type="EMBL" id="CAE8694560.1"/>
    </source>
</evidence>
<feature type="compositionally biased region" description="Polar residues" evidence="1">
    <location>
        <begin position="271"/>
        <end position="281"/>
    </location>
</feature>
<evidence type="ECO:0000313" key="5">
    <source>
        <dbReference type="EMBL" id="CAE8704470.1"/>
    </source>
</evidence>
<dbReference type="Proteomes" id="UP000626109">
    <property type="component" value="Unassembled WGS sequence"/>
</dbReference>
<keyword evidence="6" id="KW-1185">Reference proteome</keyword>
<evidence type="ECO:0000256" key="1">
    <source>
        <dbReference type="SAM" id="MobiDB-lite"/>
    </source>
</evidence>
<dbReference type="OrthoDB" id="421423at2759"/>
<dbReference type="PROSITE" id="PS51257">
    <property type="entry name" value="PROKAR_LIPOPROTEIN"/>
    <property type="match status" value="1"/>
</dbReference>
<feature type="transmembrane region" description="Helical" evidence="2">
    <location>
        <begin position="175"/>
        <end position="194"/>
    </location>
</feature>
<comment type="caution">
    <text evidence="3">The sequence shown here is derived from an EMBL/GenBank/DDBJ whole genome shotgun (WGS) entry which is preliminary data.</text>
</comment>
<dbReference type="EMBL" id="CAJNNW010028078">
    <property type="protein sequence ID" value="CAE8694560.1"/>
    <property type="molecule type" value="Genomic_DNA"/>
</dbReference>
<evidence type="ECO:0000313" key="3">
    <source>
        <dbReference type="EMBL" id="CAE8626460.1"/>
    </source>
</evidence>
<evidence type="ECO:0000256" key="2">
    <source>
        <dbReference type="SAM" id="Phobius"/>
    </source>
</evidence>
<gene>
    <name evidence="3" type="ORF">PGLA1383_LOCUS43386</name>
    <name evidence="4" type="ORF">PGLA2088_LOCUS28918</name>
    <name evidence="5" type="ORF">PGLA2088_LOCUS33186</name>
</gene>
<name>A0A813GU40_POLGL</name>
<feature type="transmembrane region" description="Helical" evidence="2">
    <location>
        <begin position="138"/>
        <end position="155"/>
    </location>
</feature>
<protein>
    <submittedName>
        <fullName evidence="3">Uncharacterized protein</fullName>
    </submittedName>
</protein>
<dbReference type="AlphaFoldDB" id="A0A813GU40"/>
<sequence length="281" mass="31337">MSVVLRGPRYQLLAGDKYNITLGCLGACVLAACKEIRGLPQHVQWQFNAYTNWNLAFIGLRLLLGQEQWDPFLAVNSMGVLLGFRTAMSQGISDNMRLKLVSFGMPISRLQFFVADHMLHTVPAVALIARLVRDKKRVFGMNCVYATILSTWFSFRQGAQLDASGIYVPHPWRRAWFGIFVGAFVTPPFVDALIRRDRVGILASVLALLVPWLSTRLDPEMRRKYNFEFKLQQGQQSGAANRAPAENGATGGSALLSRSSRERLSRVASEQSTQASYLSGH</sequence>
<keyword evidence="2" id="KW-0812">Transmembrane</keyword>
<keyword evidence="2" id="KW-1133">Transmembrane helix</keyword>
<dbReference type="EMBL" id="CAJNNV010028972">
    <property type="protein sequence ID" value="CAE8626460.1"/>
    <property type="molecule type" value="Genomic_DNA"/>
</dbReference>
<accession>A0A813GU40</accession>
<proteinExistence type="predicted"/>